<dbReference type="AlphaFoldDB" id="A0A5C4S942"/>
<dbReference type="Pfam" id="PF22461">
    <property type="entry name" value="SLBB_2"/>
    <property type="match status" value="1"/>
</dbReference>
<dbReference type="GO" id="GO:0015159">
    <property type="term" value="F:polysaccharide transmembrane transporter activity"/>
    <property type="evidence" value="ECO:0007669"/>
    <property type="project" value="InterPro"/>
</dbReference>
<organism evidence="18 19">
    <name type="scientific">Chlorobaculum thiosulfatiphilum</name>
    <name type="common">Chlorobium limicola f.sp. thiosulfatophilum</name>
    <dbReference type="NCBI Taxonomy" id="115852"/>
    <lineage>
        <taxon>Bacteria</taxon>
        <taxon>Pseudomonadati</taxon>
        <taxon>Chlorobiota</taxon>
        <taxon>Chlorobiia</taxon>
        <taxon>Chlorobiales</taxon>
        <taxon>Chlorobiaceae</taxon>
        <taxon>Chlorobaculum</taxon>
    </lineage>
</organism>
<evidence type="ECO:0000259" key="16">
    <source>
        <dbReference type="Pfam" id="PF10531"/>
    </source>
</evidence>
<keyword evidence="9" id="KW-0406">Ion transport</keyword>
<gene>
    <name evidence="18" type="ORF">FGF66_05015</name>
</gene>
<dbReference type="InterPro" id="IPR019554">
    <property type="entry name" value="Soluble_ligand-bd"/>
</dbReference>
<keyword evidence="3" id="KW-0813">Transport</keyword>
<evidence type="ECO:0000256" key="7">
    <source>
        <dbReference type="ARBA" id="ARBA00022729"/>
    </source>
</evidence>
<dbReference type="OrthoDB" id="9808948at2"/>
<evidence type="ECO:0000256" key="10">
    <source>
        <dbReference type="ARBA" id="ARBA00023114"/>
    </source>
</evidence>
<dbReference type="GO" id="GO:0009279">
    <property type="term" value="C:cell outer membrane"/>
    <property type="evidence" value="ECO:0007669"/>
    <property type="project" value="UniProtKB-SubCell"/>
</dbReference>
<keyword evidence="19" id="KW-1185">Reference proteome</keyword>
<dbReference type="PANTHER" id="PTHR33619">
    <property type="entry name" value="POLYSACCHARIDE EXPORT PROTEIN GFCE-RELATED"/>
    <property type="match status" value="1"/>
</dbReference>
<protein>
    <submittedName>
        <fullName evidence="18">Sugar transporter</fullName>
    </submittedName>
</protein>
<keyword evidence="5 18" id="KW-0762">Sugar transport</keyword>
<proteinExistence type="inferred from homology"/>
<dbReference type="Gene3D" id="3.10.560.10">
    <property type="entry name" value="Outer membrane lipoprotein wza domain like"/>
    <property type="match status" value="2"/>
</dbReference>
<evidence type="ECO:0000256" key="4">
    <source>
        <dbReference type="ARBA" id="ARBA00022452"/>
    </source>
</evidence>
<dbReference type="Pfam" id="PF10531">
    <property type="entry name" value="SLBB"/>
    <property type="match status" value="1"/>
</dbReference>
<keyword evidence="4" id="KW-1134">Transmembrane beta strand</keyword>
<evidence type="ECO:0000256" key="13">
    <source>
        <dbReference type="ARBA" id="ARBA00023237"/>
    </source>
</evidence>
<dbReference type="InterPro" id="IPR049712">
    <property type="entry name" value="Poly_export"/>
</dbReference>
<comment type="subcellular location">
    <subcellularLocation>
        <location evidence="1">Cell outer membrane</location>
        <topology evidence="1">Multi-pass membrane protein</topology>
    </subcellularLocation>
</comment>
<reference evidence="18 19" key="1">
    <citation type="submission" date="2019-05" db="EMBL/GenBank/DDBJ databases">
        <title>Draft Whole-Genome sequence of the green sulfur bacterium Chlorobaculum thiosulfatiphilum DSM 249.</title>
        <authorList>
            <person name="Meyer T.E."/>
            <person name="Kyndt J.A."/>
        </authorList>
    </citation>
    <scope>NUCLEOTIDE SEQUENCE [LARGE SCALE GENOMIC DNA]</scope>
    <source>
        <strain evidence="18 19">DSM 249</strain>
    </source>
</reference>
<dbReference type="InterPro" id="IPR003715">
    <property type="entry name" value="Poly_export_N"/>
</dbReference>
<evidence type="ECO:0000256" key="14">
    <source>
        <dbReference type="ARBA" id="ARBA00023288"/>
    </source>
</evidence>
<evidence type="ECO:0000256" key="5">
    <source>
        <dbReference type="ARBA" id="ARBA00022597"/>
    </source>
</evidence>
<evidence type="ECO:0000256" key="2">
    <source>
        <dbReference type="ARBA" id="ARBA00009450"/>
    </source>
</evidence>
<keyword evidence="11" id="KW-0472">Membrane</keyword>
<evidence type="ECO:0000259" key="17">
    <source>
        <dbReference type="Pfam" id="PF22461"/>
    </source>
</evidence>
<dbReference type="GO" id="GO:0015288">
    <property type="term" value="F:porin activity"/>
    <property type="evidence" value="ECO:0007669"/>
    <property type="project" value="UniProtKB-KW"/>
</dbReference>
<evidence type="ECO:0000256" key="8">
    <source>
        <dbReference type="ARBA" id="ARBA00023047"/>
    </source>
</evidence>
<evidence type="ECO:0000259" key="15">
    <source>
        <dbReference type="Pfam" id="PF02563"/>
    </source>
</evidence>
<comment type="similarity">
    <text evidence="2">Belongs to the BexD/CtrA/VexA family.</text>
</comment>
<dbReference type="EMBL" id="VDCH01000007">
    <property type="protein sequence ID" value="TNJ39291.1"/>
    <property type="molecule type" value="Genomic_DNA"/>
</dbReference>
<keyword evidence="14" id="KW-0449">Lipoprotein</keyword>
<keyword evidence="12" id="KW-0564">Palmitate</keyword>
<evidence type="ECO:0000256" key="3">
    <source>
        <dbReference type="ARBA" id="ARBA00022448"/>
    </source>
</evidence>
<feature type="domain" description="SLBB" evidence="17">
    <location>
        <begin position="254"/>
        <end position="333"/>
    </location>
</feature>
<dbReference type="GO" id="GO:0046930">
    <property type="term" value="C:pore complex"/>
    <property type="evidence" value="ECO:0007669"/>
    <property type="project" value="UniProtKB-KW"/>
</dbReference>
<evidence type="ECO:0000256" key="9">
    <source>
        <dbReference type="ARBA" id="ARBA00023065"/>
    </source>
</evidence>
<dbReference type="Pfam" id="PF02563">
    <property type="entry name" value="Poly_export"/>
    <property type="match status" value="1"/>
</dbReference>
<evidence type="ECO:0000313" key="19">
    <source>
        <dbReference type="Proteomes" id="UP000308271"/>
    </source>
</evidence>
<evidence type="ECO:0000256" key="6">
    <source>
        <dbReference type="ARBA" id="ARBA00022692"/>
    </source>
</evidence>
<keyword evidence="7" id="KW-0732">Signal</keyword>
<dbReference type="GO" id="GO:0006811">
    <property type="term" value="P:monoatomic ion transport"/>
    <property type="evidence" value="ECO:0007669"/>
    <property type="project" value="UniProtKB-KW"/>
</dbReference>
<keyword evidence="6" id="KW-0812">Transmembrane</keyword>
<feature type="domain" description="Polysaccharide export protein N-terminal" evidence="15">
    <location>
        <begin position="86"/>
        <end position="160"/>
    </location>
</feature>
<name>A0A5C4S942_CHLTI</name>
<evidence type="ECO:0000256" key="11">
    <source>
        <dbReference type="ARBA" id="ARBA00023136"/>
    </source>
</evidence>
<feature type="domain" description="Soluble ligand binding" evidence="16">
    <location>
        <begin position="167"/>
        <end position="220"/>
    </location>
</feature>
<dbReference type="PANTHER" id="PTHR33619:SF3">
    <property type="entry name" value="POLYSACCHARIDE EXPORT PROTEIN GFCE-RELATED"/>
    <property type="match status" value="1"/>
</dbReference>
<dbReference type="Gene3D" id="3.30.1950.10">
    <property type="entry name" value="wza like domain"/>
    <property type="match status" value="1"/>
</dbReference>
<evidence type="ECO:0000313" key="18">
    <source>
        <dbReference type="EMBL" id="TNJ39291.1"/>
    </source>
</evidence>
<evidence type="ECO:0000256" key="1">
    <source>
        <dbReference type="ARBA" id="ARBA00004571"/>
    </source>
</evidence>
<keyword evidence="13" id="KW-0998">Cell outer membrane</keyword>
<comment type="caution">
    <text evidence="18">The sequence shown here is derived from an EMBL/GenBank/DDBJ whole genome shotgun (WGS) entry which is preliminary data.</text>
</comment>
<sequence length="398" mass="43700">MRRTELFFPRYAWRQPGATRGDERFRRASSLLCSLLLLLLSACSSISPKETAVSKTGESTFKSEPPKKVQAFATPERLKALDTQEAFEYRLGPGDMIGILVWRRPELSQEGILVSPDGFLTVPRIGNIQVLGLSVAEVKALVTSKLEFFYIEPEVTIRVQEFHNNKAFVLGRVSKPGVINFPGKGTLLEALALAGGIPDQNKDTSLTKCAIIRGNDTIIWIDLEDLLRNGNMALNAPVRNNDVIYIPESSDEMVYVLGEVQTPGAIQIRSGMTVLKAVMLAGGLNKNANAEKVFVVRQQTLKGDVIRVDLKKLLESGDFTQNFSLMANDIVYVSPGGMTKFNYAIEKIMPSLQMLNLGFSDLESLGVMERLRSKIWGQSGFINSSSSGATSTTTTTSP</sequence>
<accession>A0A5C4S942</accession>
<dbReference type="InterPro" id="IPR054765">
    <property type="entry name" value="SLBB_dom"/>
</dbReference>
<dbReference type="RefSeq" id="WP_139456599.1">
    <property type="nucleotide sequence ID" value="NZ_VDCH01000007.1"/>
</dbReference>
<keyword evidence="10" id="KW-0626">Porin</keyword>
<evidence type="ECO:0000256" key="12">
    <source>
        <dbReference type="ARBA" id="ARBA00023139"/>
    </source>
</evidence>
<keyword evidence="8" id="KW-0625">Polysaccharide transport</keyword>
<dbReference type="Proteomes" id="UP000308271">
    <property type="component" value="Unassembled WGS sequence"/>
</dbReference>